<feature type="domain" description="tRNA pseudouridine synthase II TruB subfamily 2 C-terminal" evidence="7">
    <location>
        <begin position="250"/>
        <end position="303"/>
    </location>
</feature>
<dbReference type="EC" id="5.4.99.25" evidence="5"/>
<dbReference type="SUPFAM" id="SSF55120">
    <property type="entry name" value="Pseudouridine synthase"/>
    <property type="match status" value="1"/>
</dbReference>
<sequence>MSPRSEGPHGLLLLDKPSGITSHDLVAQTRRALGTRKVGHAGTLDPMATGLMLLGVGDATRLLTYLVGEDKVYEATARFGIATNTEDADGEVTSLAAPEQLRAITHDRLETALEKLRGEIQQVPSAVSAIKVNGVRSYKRVRDGEEVELAARTVTIQELHVLGTEFRELGLADGTTQPVLDVRLRVGCSSGTYVRAIARDLGNDLGVGAHLTALNRLEVGDFRVANATTVSDEQLESRLVSPAKVATTRFPSFVADGAQASALRNGRRIAAPAGTESIDGPIAALDAEGDLIGLIKIRDGESKILMNMPQRSVSGA</sequence>
<dbReference type="InterPro" id="IPR020103">
    <property type="entry name" value="PsdUridine_synth_cat_dom_sf"/>
</dbReference>
<dbReference type="PANTHER" id="PTHR13767">
    <property type="entry name" value="TRNA-PSEUDOURIDINE SYNTHASE"/>
    <property type="match status" value="1"/>
</dbReference>
<dbReference type="InterPro" id="IPR032819">
    <property type="entry name" value="TruB_C"/>
</dbReference>
<dbReference type="Pfam" id="PF16198">
    <property type="entry name" value="TruB_C_2"/>
    <property type="match status" value="1"/>
</dbReference>
<evidence type="ECO:0000259" key="7">
    <source>
        <dbReference type="Pfam" id="PF09142"/>
    </source>
</evidence>
<feature type="domain" description="tRNA pseudouridylate synthase B C-terminal" evidence="8">
    <location>
        <begin position="195"/>
        <end position="237"/>
    </location>
</feature>
<dbReference type="NCBIfam" id="TIGR00431">
    <property type="entry name" value="TruB"/>
    <property type="match status" value="1"/>
</dbReference>
<dbReference type="Pfam" id="PF09142">
    <property type="entry name" value="TruB_C"/>
    <property type="match status" value="1"/>
</dbReference>
<dbReference type="Gene3D" id="3.30.2350.10">
    <property type="entry name" value="Pseudouridine synthase"/>
    <property type="match status" value="1"/>
</dbReference>
<dbReference type="PANTHER" id="PTHR13767:SF2">
    <property type="entry name" value="PSEUDOURIDYLATE SYNTHASE TRUB1"/>
    <property type="match status" value="1"/>
</dbReference>
<evidence type="ECO:0000313" key="9">
    <source>
        <dbReference type="EMBL" id="UQN15943.1"/>
    </source>
</evidence>
<dbReference type="InterPro" id="IPR002501">
    <property type="entry name" value="PsdUridine_synth_N"/>
</dbReference>
<proteinExistence type="inferred from homology"/>
<name>A0ABY4N3Z6_9MICO</name>
<evidence type="ECO:0000256" key="5">
    <source>
        <dbReference type="HAMAP-Rule" id="MF_01080"/>
    </source>
</evidence>
<organism evidence="9">
    <name type="scientific">Gulosibacter sediminis</name>
    <dbReference type="NCBI Taxonomy" id="1729695"/>
    <lineage>
        <taxon>Bacteria</taxon>
        <taxon>Bacillati</taxon>
        <taxon>Actinomycetota</taxon>
        <taxon>Actinomycetes</taxon>
        <taxon>Micrococcales</taxon>
        <taxon>Microbacteriaceae</taxon>
        <taxon>Gulosibacter</taxon>
    </lineage>
</organism>
<feature type="domain" description="Pseudouridine synthase II N-terminal" evidence="6">
    <location>
        <begin position="30"/>
        <end position="194"/>
    </location>
</feature>
<dbReference type="EMBL" id="CP097160">
    <property type="protein sequence ID" value="UQN15943.1"/>
    <property type="molecule type" value="Genomic_DNA"/>
</dbReference>
<keyword evidence="4 5" id="KW-0413">Isomerase</keyword>
<gene>
    <name evidence="5 9" type="primary">truB</name>
    <name evidence="9" type="ORF">M3M28_05705</name>
</gene>
<dbReference type="Gene3D" id="2.30.130.10">
    <property type="entry name" value="PUA domain"/>
    <property type="match status" value="1"/>
</dbReference>
<comment type="function">
    <text evidence="5">Responsible for synthesis of pseudouridine from uracil-55 in the psi GC loop of transfer RNAs.</text>
</comment>
<dbReference type="InterPro" id="IPR015225">
    <property type="entry name" value="tRNA_psdUridine_synth_fam2_C"/>
</dbReference>
<evidence type="ECO:0000259" key="6">
    <source>
        <dbReference type="Pfam" id="PF01509"/>
    </source>
</evidence>
<dbReference type="HAMAP" id="MF_01080">
    <property type="entry name" value="TruB_bact"/>
    <property type="match status" value="1"/>
</dbReference>
<evidence type="ECO:0000256" key="4">
    <source>
        <dbReference type="ARBA" id="ARBA00023235"/>
    </source>
</evidence>
<dbReference type="CDD" id="cd02573">
    <property type="entry name" value="PseudoU_synth_EcTruB"/>
    <property type="match status" value="1"/>
</dbReference>
<dbReference type="InterPro" id="IPR036974">
    <property type="entry name" value="PUA_sf"/>
</dbReference>
<comment type="catalytic activity">
    <reaction evidence="1 5">
        <text>uridine(55) in tRNA = pseudouridine(55) in tRNA</text>
        <dbReference type="Rhea" id="RHEA:42532"/>
        <dbReference type="Rhea" id="RHEA-COMP:10101"/>
        <dbReference type="Rhea" id="RHEA-COMP:10102"/>
        <dbReference type="ChEBI" id="CHEBI:65314"/>
        <dbReference type="ChEBI" id="CHEBI:65315"/>
        <dbReference type="EC" id="5.4.99.25"/>
    </reaction>
</comment>
<feature type="active site" description="Nucleophile" evidence="5">
    <location>
        <position position="45"/>
    </location>
</feature>
<dbReference type="Pfam" id="PF01509">
    <property type="entry name" value="TruB_N"/>
    <property type="match status" value="1"/>
</dbReference>
<evidence type="ECO:0000259" key="8">
    <source>
        <dbReference type="Pfam" id="PF16198"/>
    </source>
</evidence>
<evidence type="ECO:0000256" key="3">
    <source>
        <dbReference type="ARBA" id="ARBA00022694"/>
    </source>
</evidence>
<protein>
    <recommendedName>
        <fullName evidence="5">tRNA pseudouridine synthase B</fullName>
        <ecNumber evidence="5">5.4.99.25</ecNumber>
    </recommendedName>
    <alternativeName>
        <fullName evidence="5">tRNA pseudouridine(55) synthase</fullName>
        <shortName evidence="5">Psi55 synthase</shortName>
    </alternativeName>
    <alternativeName>
        <fullName evidence="5">tRNA pseudouridylate synthase</fullName>
    </alternativeName>
    <alternativeName>
        <fullName evidence="5">tRNA-uridine isomerase</fullName>
    </alternativeName>
</protein>
<dbReference type="GO" id="GO:0160148">
    <property type="term" value="F:tRNA pseudouridine(55) synthase activity"/>
    <property type="evidence" value="ECO:0007669"/>
    <property type="project" value="UniProtKB-EC"/>
</dbReference>
<reference evidence="9" key="1">
    <citation type="submission" date="2022-05" db="EMBL/GenBank/DDBJ databases">
        <title>Complete genome sequence of toluene-degrading Gulosibacter sediminis strain ACHW.36C.</title>
        <authorList>
            <person name="Wai A.C."/>
            <person name="Lai G.K."/>
            <person name="Griffin S.D."/>
            <person name="Leung F.C."/>
        </authorList>
    </citation>
    <scope>NUCLEOTIDE SEQUENCE [LARGE SCALE GENOMIC DNA]</scope>
    <source>
        <strain evidence="9">ACHW.36C</strain>
    </source>
</reference>
<dbReference type="InterPro" id="IPR014780">
    <property type="entry name" value="tRNA_psdUridine_synth_TruB"/>
</dbReference>
<evidence type="ECO:0000256" key="1">
    <source>
        <dbReference type="ARBA" id="ARBA00000385"/>
    </source>
</evidence>
<evidence type="ECO:0000256" key="2">
    <source>
        <dbReference type="ARBA" id="ARBA00005642"/>
    </source>
</evidence>
<comment type="similarity">
    <text evidence="2 5">Belongs to the pseudouridine synthase TruB family. Type 1 subfamily.</text>
</comment>
<accession>A0ABY4N3Z6</accession>
<keyword evidence="3 5" id="KW-0819">tRNA processing</keyword>